<dbReference type="Proteomes" id="UP000270094">
    <property type="component" value="Unassembled WGS sequence"/>
</dbReference>
<gene>
    <name evidence="1" type="ORF">SVUK_LOCUS14507</name>
</gene>
<keyword evidence="2" id="KW-1185">Reference proteome</keyword>
<proteinExistence type="predicted"/>
<accession>A0A3P7JI05</accession>
<dbReference type="EMBL" id="UYYB01105374">
    <property type="protein sequence ID" value="VDM79509.1"/>
    <property type="molecule type" value="Genomic_DNA"/>
</dbReference>
<protein>
    <submittedName>
        <fullName evidence="1">Uncharacterized protein</fullName>
    </submittedName>
</protein>
<sequence>MLMQLIRLQTTLFDYASLTLHIQHSPVLRSFVFLWRPR</sequence>
<name>A0A3P7JI05_STRVU</name>
<dbReference type="AlphaFoldDB" id="A0A3P7JI05"/>
<evidence type="ECO:0000313" key="1">
    <source>
        <dbReference type="EMBL" id="VDM79509.1"/>
    </source>
</evidence>
<evidence type="ECO:0000313" key="2">
    <source>
        <dbReference type="Proteomes" id="UP000270094"/>
    </source>
</evidence>
<reference evidence="1 2" key="1">
    <citation type="submission" date="2018-11" db="EMBL/GenBank/DDBJ databases">
        <authorList>
            <consortium name="Pathogen Informatics"/>
        </authorList>
    </citation>
    <scope>NUCLEOTIDE SEQUENCE [LARGE SCALE GENOMIC DNA]</scope>
</reference>
<organism evidence="1 2">
    <name type="scientific">Strongylus vulgaris</name>
    <name type="common">Blood worm</name>
    <dbReference type="NCBI Taxonomy" id="40348"/>
    <lineage>
        <taxon>Eukaryota</taxon>
        <taxon>Metazoa</taxon>
        <taxon>Ecdysozoa</taxon>
        <taxon>Nematoda</taxon>
        <taxon>Chromadorea</taxon>
        <taxon>Rhabditida</taxon>
        <taxon>Rhabditina</taxon>
        <taxon>Rhabditomorpha</taxon>
        <taxon>Strongyloidea</taxon>
        <taxon>Strongylidae</taxon>
        <taxon>Strongylus</taxon>
    </lineage>
</organism>